<dbReference type="Proteomes" id="UP000216107">
    <property type="component" value="Unassembled WGS sequence"/>
</dbReference>
<dbReference type="EMBL" id="NMRN01000002">
    <property type="protein sequence ID" value="PAS95214.1"/>
    <property type="molecule type" value="Genomic_DNA"/>
</dbReference>
<dbReference type="EMBL" id="MDUX01000003">
    <property type="protein sequence ID" value="KAF7600666.1"/>
    <property type="molecule type" value="Genomic_DNA"/>
</dbReference>
<evidence type="ECO:0000313" key="4">
    <source>
        <dbReference type="Proteomes" id="UP000623509"/>
    </source>
</evidence>
<name>A0A272EYK6_9RHOO</name>
<evidence type="ECO:0000313" key="3">
    <source>
        <dbReference type="Proteomes" id="UP000216107"/>
    </source>
</evidence>
<protein>
    <submittedName>
        <fullName evidence="2">Uncharacterized protein</fullName>
    </submittedName>
</protein>
<evidence type="ECO:0000313" key="1">
    <source>
        <dbReference type="EMBL" id="KAF7600666.1"/>
    </source>
</evidence>
<accession>A0A272EYK6</accession>
<reference evidence="1 4" key="1">
    <citation type="submission" date="2016-08" db="EMBL/GenBank/DDBJ databases">
        <title>Candidatus Dactylopiibacterium carminicum genome sequence.</title>
        <authorList>
            <person name="Ramirez-Puebla S.T."/>
            <person name="Ormeno-Orrillo E."/>
            <person name="Vera-Ponce De Leon A."/>
            <person name="Luis L."/>
            <person name="Sanchez-Flores A."/>
            <person name="Monica R."/>
            <person name="Martinez-Romero E."/>
        </authorList>
    </citation>
    <scope>NUCLEOTIDE SEQUENCE [LARGE SCALE GENOMIC DNA]</scope>
    <source>
        <strain evidence="1">END1</strain>
    </source>
</reference>
<proteinExistence type="predicted"/>
<comment type="caution">
    <text evidence="2">The sequence shown here is derived from an EMBL/GenBank/DDBJ whole genome shotgun (WGS) entry which is preliminary data.</text>
</comment>
<organism evidence="2 3">
    <name type="scientific">Candidatus Dactylopiibacterium carminicum</name>
    <dbReference type="NCBI Taxonomy" id="857335"/>
    <lineage>
        <taxon>Bacteria</taxon>
        <taxon>Pseudomonadati</taxon>
        <taxon>Pseudomonadota</taxon>
        <taxon>Betaproteobacteria</taxon>
        <taxon>Rhodocyclales</taxon>
        <taxon>Rhodocyclaceae</taxon>
        <taxon>Candidatus Dactylopiibacterium</taxon>
    </lineage>
</organism>
<dbReference type="Proteomes" id="UP000623509">
    <property type="component" value="Unassembled WGS sequence"/>
</dbReference>
<sequence length="144" mass="15234">MTVKCTRCRHQCPSSDWVNIPSKRFSGCTEKTCPKCGCRSYFDMTPQVAWCWASGLIEIGDQLPADAPDGGGAIEICAGPKFALKGTLAALARRGYEGQLLVPGVPEASGQRKKADALAAWLNWCAKGNGKKSSDGVVFSGGHA</sequence>
<gene>
    <name evidence="1" type="ORF">BGI27_01635</name>
    <name evidence="2" type="ORF">CGU29_01530</name>
</gene>
<keyword evidence="4" id="KW-1185">Reference proteome</keyword>
<reference evidence="2 3" key="2">
    <citation type="submission" date="2017-07" db="EMBL/GenBank/DDBJ databases">
        <title>Candidatus Dactylopiibacterium carminicum, a nitrogen-fixing symbiont of the cochineal insect Dactylopius coccus and Dactylopius opuntiae (Hemiptera: Coccoidea: Dactylopiidae).</title>
        <authorList>
            <person name="Vera A."/>
        </authorList>
    </citation>
    <scope>NUCLEOTIDE SEQUENCE [LARGE SCALE GENOMIC DNA]</scope>
    <source>
        <strain evidence="2 3">NFDCM</strain>
    </source>
</reference>
<evidence type="ECO:0000313" key="2">
    <source>
        <dbReference type="EMBL" id="PAS95214.1"/>
    </source>
</evidence>
<dbReference type="OrthoDB" id="6431873at2"/>
<dbReference type="AlphaFoldDB" id="A0A272EYK6"/>